<keyword evidence="1" id="KW-0808">Transferase</keyword>
<protein>
    <submittedName>
        <fullName evidence="1">RNA-directed DNA polymerase, eukaryota, reverse transcriptase zinc-binding domain protein</fullName>
    </submittedName>
</protein>
<dbReference type="AlphaFoldDB" id="A0A6L2NUY7"/>
<keyword evidence="1" id="KW-0548">Nucleotidyltransferase</keyword>
<reference evidence="1" key="1">
    <citation type="journal article" date="2019" name="Sci. Rep.">
        <title>Draft genome of Tanacetum cinerariifolium, the natural source of mosquito coil.</title>
        <authorList>
            <person name="Yamashiro T."/>
            <person name="Shiraishi A."/>
            <person name="Satake H."/>
            <person name="Nakayama K."/>
        </authorList>
    </citation>
    <scope>NUCLEOTIDE SEQUENCE</scope>
</reference>
<dbReference type="PANTHER" id="PTHR33116">
    <property type="entry name" value="REVERSE TRANSCRIPTASE ZINC-BINDING DOMAIN-CONTAINING PROTEIN-RELATED-RELATED"/>
    <property type="match status" value="1"/>
</dbReference>
<keyword evidence="1" id="KW-0695">RNA-directed DNA polymerase</keyword>
<sequence length="477" mass="54517">MLVIKRFSKRKKVFRETNNTGKIRAKSLLLILDTDLYPRVVTRVCRCIGHGVAATNEDCSSNLDVIADNITVNMRCFVKCRWSPTSEFQFHCGLKQGDPLAPYLFILVMESLHLSISRAEEAGIFLGVGVANDSVIAAAGSIGCSIMKTPFKYLGVMVGGNMTKINAWDDTVNKIKTRLSKWKLGTLSIGGRLTLIKSVLGSTPIYYMSLYKLPKTVLHTMEAIRRDFFNGSQSKDRKISWIKWSKVLTAKKYGGLGVSSYYALNRALLFKWVWRFISQDSSLWFRIISAMHGPSIQTRSPFKFSNWRDIISVVSTLKNQGVDFLSHCKRRVGSCLHTFFWKDKWLGDVPFCELFPRLFALENDKDCTVATKMQGDIQLSFRRQVRGVIEASQLVSILDLLRLQVMSNVDDRWVWDLNGEGVFRVKDARDFLDERFLPKDDAATRWVKYIPIKVNIFAWKLYLDRIPTQSNLVRRGV</sequence>
<dbReference type="GO" id="GO:0003964">
    <property type="term" value="F:RNA-directed DNA polymerase activity"/>
    <property type="evidence" value="ECO:0007669"/>
    <property type="project" value="UniProtKB-KW"/>
</dbReference>
<comment type="caution">
    <text evidence="1">The sequence shown here is derived from an EMBL/GenBank/DDBJ whole genome shotgun (WGS) entry which is preliminary data.</text>
</comment>
<dbReference type="PANTHER" id="PTHR33116:SF79">
    <property type="entry name" value="REVERSE TRANSCRIPTASE DOMAIN, ZINC FINGER, CCHC-TYPE-RELATED"/>
    <property type="match status" value="1"/>
</dbReference>
<dbReference type="EMBL" id="BKCJ010009747">
    <property type="protein sequence ID" value="GEU88425.1"/>
    <property type="molecule type" value="Genomic_DNA"/>
</dbReference>
<accession>A0A6L2NUY7</accession>
<name>A0A6L2NUY7_TANCI</name>
<proteinExistence type="predicted"/>
<gene>
    <name evidence="1" type="ORF">Tci_060403</name>
</gene>
<organism evidence="1">
    <name type="scientific">Tanacetum cinerariifolium</name>
    <name type="common">Dalmatian daisy</name>
    <name type="synonym">Chrysanthemum cinerariifolium</name>
    <dbReference type="NCBI Taxonomy" id="118510"/>
    <lineage>
        <taxon>Eukaryota</taxon>
        <taxon>Viridiplantae</taxon>
        <taxon>Streptophyta</taxon>
        <taxon>Embryophyta</taxon>
        <taxon>Tracheophyta</taxon>
        <taxon>Spermatophyta</taxon>
        <taxon>Magnoliopsida</taxon>
        <taxon>eudicotyledons</taxon>
        <taxon>Gunneridae</taxon>
        <taxon>Pentapetalae</taxon>
        <taxon>asterids</taxon>
        <taxon>campanulids</taxon>
        <taxon>Asterales</taxon>
        <taxon>Asteraceae</taxon>
        <taxon>Asteroideae</taxon>
        <taxon>Anthemideae</taxon>
        <taxon>Anthemidinae</taxon>
        <taxon>Tanacetum</taxon>
    </lineage>
</organism>
<evidence type="ECO:0000313" key="1">
    <source>
        <dbReference type="EMBL" id="GEU88425.1"/>
    </source>
</evidence>